<reference evidence="1" key="1">
    <citation type="submission" date="2014-09" db="EMBL/GenBank/DDBJ databases">
        <authorList>
            <person name="Magalhaes I.L.F."/>
            <person name="Oliveira U."/>
            <person name="Santos F.R."/>
            <person name="Vidigal T.H.D.A."/>
            <person name="Brescovit A.D."/>
            <person name="Santos A.J."/>
        </authorList>
    </citation>
    <scope>NUCLEOTIDE SEQUENCE</scope>
    <source>
        <tissue evidence="1">Shoot tissue taken approximately 20 cm above the soil surface</tissue>
    </source>
</reference>
<dbReference type="AlphaFoldDB" id="A0A0A9BXH7"/>
<proteinExistence type="predicted"/>
<organism evidence="1">
    <name type="scientific">Arundo donax</name>
    <name type="common">Giant reed</name>
    <name type="synonym">Donax arundinaceus</name>
    <dbReference type="NCBI Taxonomy" id="35708"/>
    <lineage>
        <taxon>Eukaryota</taxon>
        <taxon>Viridiplantae</taxon>
        <taxon>Streptophyta</taxon>
        <taxon>Embryophyta</taxon>
        <taxon>Tracheophyta</taxon>
        <taxon>Spermatophyta</taxon>
        <taxon>Magnoliopsida</taxon>
        <taxon>Liliopsida</taxon>
        <taxon>Poales</taxon>
        <taxon>Poaceae</taxon>
        <taxon>PACMAD clade</taxon>
        <taxon>Arundinoideae</taxon>
        <taxon>Arundineae</taxon>
        <taxon>Arundo</taxon>
    </lineage>
</organism>
<evidence type="ECO:0000313" key="1">
    <source>
        <dbReference type="EMBL" id="JAD68734.1"/>
    </source>
</evidence>
<sequence>MTRHFRFFVSRHVSEVWWSGLSRVHNPYRY</sequence>
<dbReference type="EMBL" id="GBRH01229161">
    <property type="protein sequence ID" value="JAD68734.1"/>
    <property type="molecule type" value="Transcribed_RNA"/>
</dbReference>
<reference evidence="1" key="2">
    <citation type="journal article" date="2015" name="Data Brief">
        <title>Shoot transcriptome of the giant reed, Arundo donax.</title>
        <authorList>
            <person name="Barrero R.A."/>
            <person name="Guerrero F.D."/>
            <person name="Moolhuijzen P."/>
            <person name="Goolsby J.A."/>
            <person name="Tidwell J."/>
            <person name="Bellgard S.E."/>
            <person name="Bellgard M.I."/>
        </authorList>
    </citation>
    <scope>NUCLEOTIDE SEQUENCE</scope>
    <source>
        <tissue evidence="1">Shoot tissue taken approximately 20 cm above the soil surface</tissue>
    </source>
</reference>
<name>A0A0A9BXH7_ARUDO</name>
<accession>A0A0A9BXH7</accession>
<protein>
    <submittedName>
        <fullName evidence="1">Uncharacterized protein</fullName>
    </submittedName>
</protein>